<dbReference type="Proteomes" id="UP001594351">
    <property type="component" value="Unassembled WGS sequence"/>
</dbReference>
<dbReference type="EC" id="2.1.3.2" evidence="7"/>
<dbReference type="NCBIfam" id="TIGR00670">
    <property type="entry name" value="asp_carb_tr"/>
    <property type="match status" value="1"/>
</dbReference>
<dbReference type="NCBIfam" id="NF002032">
    <property type="entry name" value="PRK00856.1"/>
    <property type="match status" value="1"/>
</dbReference>
<keyword evidence="11" id="KW-1185">Reference proteome</keyword>
<feature type="binding site" evidence="7">
    <location>
        <position position="265"/>
    </location>
    <ligand>
        <name>carbamoyl phosphate</name>
        <dbReference type="ChEBI" id="CHEBI:58228"/>
    </ligand>
</feature>
<dbReference type="EMBL" id="JBHPBY010000485">
    <property type="protein sequence ID" value="MFC1853376.1"/>
    <property type="molecule type" value="Genomic_DNA"/>
</dbReference>
<dbReference type="SUPFAM" id="SSF53671">
    <property type="entry name" value="Aspartate/ornithine carbamoyltransferase"/>
    <property type="match status" value="1"/>
</dbReference>
<gene>
    <name evidence="7" type="primary">pyrB</name>
    <name evidence="10" type="ORF">ACFL27_24530</name>
</gene>
<dbReference type="InterPro" id="IPR036901">
    <property type="entry name" value="Asp/Orn_carbamoylTrfase_sf"/>
</dbReference>
<dbReference type="GO" id="GO:0004070">
    <property type="term" value="F:aspartate carbamoyltransferase activity"/>
    <property type="evidence" value="ECO:0007669"/>
    <property type="project" value="UniProtKB-EC"/>
</dbReference>
<feature type="binding site" evidence="7">
    <location>
        <position position="108"/>
    </location>
    <ligand>
        <name>carbamoyl phosphate</name>
        <dbReference type="ChEBI" id="CHEBI:58228"/>
    </ligand>
</feature>
<proteinExistence type="inferred from homology"/>
<feature type="binding site" evidence="7">
    <location>
        <position position="169"/>
    </location>
    <ligand>
        <name>L-aspartate</name>
        <dbReference type="ChEBI" id="CHEBI:29991"/>
    </ligand>
</feature>
<dbReference type="Pfam" id="PF00185">
    <property type="entry name" value="OTCace"/>
    <property type="match status" value="1"/>
</dbReference>
<organism evidence="10 11">
    <name type="scientific">candidate division CSSED10-310 bacterium</name>
    <dbReference type="NCBI Taxonomy" id="2855610"/>
    <lineage>
        <taxon>Bacteria</taxon>
        <taxon>Bacteria division CSSED10-310</taxon>
    </lineage>
</organism>
<feature type="binding site" evidence="7">
    <location>
        <position position="139"/>
    </location>
    <ligand>
        <name>carbamoyl phosphate</name>
        <dbReference type="ChEBI" id="CHEBI:58228"/>
    </ligand>
</feature>
<dbReference type="PANTHER" id="PTHR45753:SF6">
    <property type="entry name" value="ASPARTATE CARBAMOYLTRANSFERASE"/>
    <property type="match status" value="1"/>
</dbReference>
<reference evidence="10 11" key="1">
    <citation type="submission" date="2024-09" db="EMBL/GenBank/DDBJ databases">
        <title>Laminarin stimulates single cell rates of sulfate reduction while oxygen inhibits transcriptomic activity in coastal marine sediment.</title>
        <authorList>
            <person name="Lindsay M."/>
            <person name="Orcutt B."/>
            <person name="Emerson D."/>
            <person name="Stepanauskas R."/>
            <person name="D'Angelo T."/>
        </authorList>
    </citation>
    <scope>NUCLEOTIDE SEQUENCE [LARGE SCALE GENOMIC DNA]</scope>
    <source>
        <strain evidence="10">SAG AM-311-K15</strain>
    </source>
</reference>
<dbReference type="InterPro" id="IPR002082">
    <property type="entry name" value="Asp_carbamoyltransf"/>
</dbReference>
<evidence type="ECO:0000256" key="3">
    <source>
        <dbReference type="ARBA" id="ARBA00022679"/>
    </source>
</evidence>
<dbReference type="PANTHER" id="PTHR45753">
    <property type="entry name" value="ORNITHINE CARBAMOYLTRANSFERASE, MITOCHONDRIAL"/>
    <property type="match status" value="1"/>
</dbReference>
<evidence type="ECO:0000259" key="8">
    <source>
        <dbReference type="Pfam" id="PF00185"/>
    </source>
</evidence>
<dbReference type="HAMAP" id="MF_00001">
    <property type="entry name" value="Asp_carb_tr"/>
    <property type="match status" value="1"/>
</dbReference>
<feature type="binding site" evidence="7">
    <location>
        <position position="264"/>
    </location>
    <ligand>
        <name>carbamoyl phosphate</name>
        <dbReference type="ChEBI" id="CHEBI:58228"/>
    </ligand>
</feature>
<comment type="subunit">
    <text evidence="7">Heterododecamer (2C3:3R2) of six catalytic PyrB chains organized as two trimers (C3), and six regulatory PyrI chains organized as three dimers (R2).</text>
</comment>
<evidence type="ECO:0000256" key="6">
    <source>
        <dbReference type="ARBA" id="ARBA00048859"/>
    </source>
</evidence>
<evidence type="ECO:0000313" key="11">
    <source>
        <dbReference type="Proteomes" id="UP001594351"/>
    </source>
</evidence>
<dbReference type="InterPro" id="IPR006132">
    <property type="entry name" value="Asp/Orn_carbamoyltranf_P-bd"/>
</dbReference>
<keyword evidence="3 7" id="KW-0808">Transferase</keyword>
<dbReference type="Pfam" id="PF02729">
    <property type="entry name" value="OTCace_N"/>
    <property type="match status" value="1"/>
</dbReference>
<keyword evidence="4 7" id="KW-0665">Pyrimidine biosynthesis</keyword>
<feature type="domain" description="Aspartate/ornithine carbamoyltransferase carbamoyl-P binding" evidence="9">
    <location>
        <begin position="6"/>
        <end position="149"/>
    </location>
</feature>
<dbReference type="InterPro" id="IPR006130">
    <property type="entry name" value="Asp/Orn_carbamoylTrfase"/>
</dbReference>
<comment type="caution">
    <text evidence="10">The sequence shown here is derived from an EMBL/GenBank/DDBJ whole genome shotgun (WGS) entry which is preliminary data.</text>
</comment>
<comment type="function">
    <text evidence="5 7">Catalyzes the condensation of carbamoyl phosphate and aspartate to form carbamoyl aspartate and inorganic phosphate, the committed step in the de novo pyrimidine nucleotide biosynthesis pathway.</text>
</comment>
<evidence type="ECO:0000256" key="1">
    <source>
        <dbReference type="ARBA" id="ARBA00004852"/>
    </source>
</evidence>
<name>A0ABV6Z4L2_UNCC1</name>
<evidence type="ECO:0000256" key="7">
    <source>
        <dbReference type="HAMAP-Rule" id="MF_00001"/>
    </source>
</evidence>
<evidence type="ECO:0000313" key="10">
    <source>
        <dbReference type="EMBL" id="MFC1853376.1"/>
    </source>
</evidence>
<sequence length="309" mass="34383">MTFNRKDLLGLEDLKSSEILALIENAESLKEISQRDIKKVPTLRGKTVICFFHEPSTRTRTSFEIAGKRMSADTVNISASGSSLVKGETLKDMARNLEAMAPDVIIIRHSVPGTPHLLAHTLKTSIVNAGDGAHEHPTQALLDLMTIREHKGKFEGLNVLLVGDITHSRVARSNIYGMTTMGMNITVAGPPTTIPPFIERLGVKVVHRYDHLIPECDVIMMLRVQKERFHRPLFPSMREYSKLFGLNLKRLQKAREDVLIMHPGPINRGIELDPAVADGPFSVILEQVTNGVAIRMAILYLLCRGISEK</sequence>
<feature type="binding site" evidence="7">
    <location>
        <position position="86"/>
    </location>
    <ligand>
        <name>L-aspartate</name>
        <dbReference type="ChEBI" id="CHEBI:29991"/>
    </ligand>
</feature>
<evidence type="ECO:0000256" key="5">
    <source>
        <dbReference type="ARBA" id="ARBA00043884"/>
    </source>
</evidence>
<dbReference type="PRINTS" id="PR00101">
    <property type="entry name" value="ATCASE"/>
</dbReference>
<evidence type="ECO:0000259" key="9">
    <source>
        <dbReference type="Pfam" id="PF02729"/>
    </source>
</evidence>
<feature type="domain" description="Aspartate/ornithine carbamoyltransferase Asp/Orn-binding" evidence="8">
    <location>
        <begin position="155"/>
        <end position="302"/>
    </location>
</feature>
<dbReference type="PROSITE" id="PS00097">
    <property type="entry name" value="CARBAMOYLTRANSFERASE"/>
    <property type="match status" value="1"/>
</dbReference>
<evidence type="ECO:0000256" key="2">
    <source>
        <dbReference type="ARBA" id="ARBA00008896"/>
    </source>
</evidence>
<feature type="binding site" evidence="7">
    <location>
        <position position="59"/>
    </location>
    <ligand>
        <name>carbamoyl phosphate</name>
        <dbReference type="ChEBI" id="CHEBI:58228"/>
    </ligand>
</feature>
<comment type="pathway">
    <text evidence="1 7">Pyrimidine metabolism; UMP biosynthesis via de novo pathway; (S)-dihydroorotate from bicarbonate: step 2/3.</text>
</comment>
<dbReference type="PRINTS" id="PR00100">
    <property type="entry name" value="AOTCASE"/>
</dbReference>
<feature type="binding site" evidence="7">
    <location>
        <position position="136"/>
    </location>
    <ligand>
        <name>carbamoyl phosphate</name>
        <dbReference type="ChEBI" id="CHEBI:58228"/>
    </ligand>
</feature>
<accession>A0ABV6Z4L2</accession>
<dbReference type="Gene3D" id="3.40.50.1370">
    <property type="entry name" value="Aspartate/ornithine carbamoyltransferase"/>
    <property type="match status" value="2"/>
</dbReference>
<comment type="similarity">
    <text evidence="2 7">Belongs to the aspartate/ornithine carbamoyltransferase superfamily. ATCase family.</text>
</comment>
<evidence type="ECO:0000256" key="4">
    <source>
        <dbReference type="ARBA" id="ARBA00022975"/>
    </source>
</evidence>
<comment type="catalytic activity">
    <reaction evidence="6 7">
        <text>carbamoyl phosphate + L-aspartate = N-carbamoyl-L-aspartate + phosphate + H(+)</text>
        <dbReference type="Rhea" id="RHEA:20013"/>
        <dbReference type="ChEBI" id="CHEBI:15378"/>
        <dbReference type="ChEBI" id="CHEBI:29991"/>
        <dbReference type="ChEBI" id="CHEBI:32814"/>
        <dbReference type="ChEBI" id="CHEBI:43474"/>
        <dbReference type="ChEBI" id="CHEBI:58228"/>
        <dbReference type="EC" id="2.1.3.2"/>
    </reaction>
</comment>
<feature type="binding site" evidence="7">
    <location>
        <position position="223"/>
    </location>
    <ligand>
        <name>L-aspartate</name>
        <dbReference type="ChEBI" id="CHEBI:29991"/>
    </ligand>
</feature>
<feature type="binding site" evidence="7">
    <location>
        <position position="58"/>
    </location>
    <ligand>
        <name>carbamoyl phosphate</name>
        <dbReference type="ChEBI" id="CHEBI:58228"/>
    </ligand>
</feature>
<protein>
    <recommendedName>
        <fullName evidence="7">Aspartate carbamoyltransferase</fullName>
        <ecNumber evidence="7">2.1.3.2</ecNumber>
    </recommendedName>
    <alternativeName>
        <fullName evidence="7">Aspartate transcarbamylase</fullName>
        <shortName evidence="7">ATCase</shortName>
    </alternativeName>
</protein>
<dbReference type="InterPro" id="IPR006131">
    <property type="entry name" value="Asp_carbamoyltransf_Asp/Orn-bd"/>
</dbReference>